<reference evidence="3" key="1">
    <citation type="journal article" date="2019" name="Int. J. Syst. Evol. Microbiol.">
        <title>The Global Catalogue of Microorganisms (GCM) 10K type strain sequencing project: providing services to taxonomists for standard genome sequencing and annotation.</title>
        <authorList>
            <consortium name="The Broad Institute Genomics Platform"/>
            <consortium name="The Broad Institute Genome Sequencing Center for Infectious Disease"/>
            <person name="Wu L."/>
            <person name="Ma J."/>
        </authorList>
    </citation>
    <scope>NUCLEOTIDE SEQUENCE [LARGE SCALE GENOMIC DNA]</scope>
    <source>
        <strain evidence="3">CGMCC 1.13718</strain>
    </source>
</reference>
<accession>A0ABW1YN99</accession>
<gene>
    <name evidence="2" type="ORF">ACFQBM_11860</name>
</gene>
<sequence length="181" mass="20269">MIKVHATKKLLAKLPVDDKGWLPDGEKSQPAAAPSPLSGWHANLLLLQRRNCVLLVHDTTRFPVFIPCLRKEDFAALDWHFQDTLMNTLLKAGASQEQLDAAAAQLSGLCFDSDSDRSVQGTMNQMKGDLEHKLWYDRLDVQELLPYSTSVWLADRPCTVKGHKDCVWPIKAMFALLDGLS</sequence>
<keyword evidence="3" id="KW-1185">Reference proteome</keyword>
<dbReference type="Proteomes" id="UP001596425">
    <property type="component" value="Unassembled WGS sequence"/>
</dbReference>
<name>A0ABW1YN99_9GAMM</name>
<dbReference type="InterPro" id="IPR053864">
    <property type="entry name" value="DUF6933"/>
</dbReference>
<dbReference type="Pfam" id="PF22016">
    <property type="entry name" value="DUF6933"/>
    <property type="match status" value="1"/>
</dbReference>
<organism evidence="2 3">
    <name type="scientific">Microbulbifer taiwanensis</name>
    <dbReference type="NCBI Taxonomy" id="986746"/>
    <lineage>
        <taxon>Bacteria</taxon>
        <taxon>Pseudomonadati</taxon>
        <taxon>Pseudomonadota</taxon>
        <taxon>Gammaproteobacteria</taxon>
        <taxon>Cellvibrionales</taxon>
        <taxon>Microbulbiferaceae</taxon>
        <taxon>Microbulbifer</taxon>
    </lineage>
</organism>
<evidence type="ECO:0000313" key="3">
    <source>
        <dbReference type="Proteomes" id="UP001596425"/>
    </source>
</evidence>
<comment type="caution">
    <text evidence="2">The sequence shown here is derived from an EMBL/GenBank/DDBJ whole genome shotgun (WGS) entry which is preliminary data.</text>
</comment>
<feature type="domain" description="DUF6933" evidence="1">
    <location>
        <begin position="4"/>
        <end position="172"/>
    </location>
</feature>
<evidence type="ECO:0000313" key="2">
    <source>
        <dbReference type="EMBL" id="MFC6633986.1"/>
    </source>
</evidence>
<evidence type="ECO:0000259" key="1">
    <source>
        <dbReference type="Pfam" id="PF22016"/>
    </source>
</evidence>
<proteinExistence type="predicted"/>
<dbReference type="EMBL" id="JBHSVR010000001">
    <property type="protein sequence ID" value="MFC6633986.1"/>
    <property type="molecule type" value="Genomic_DNA"/>
</dbReference>
<protein>
    <submittedName>
        <fullName evidence="2">DUF6933 domain-containing protein</fullName>
    </submittedName>
</protein>
<dbReference type="RefSeq" id="WP_193190301.1">
    <property type="nucleotide sequence ID" value="NZ_JACZFR010000012.1"/>
</dbReference>